<name>A0AB33KE91_9ACTN</name>
<organism evidence="1">
    <name type="scientific">Streptomyces sp. CMC78</name>
    <dbReference type="NCBI Taxonomy" id="3231512"/>
    <lineage>
        <taxon>Bacteria</taxon>
        <taxon>Bacillati</taxon>
        <taxon>Actinomycetota</taxon>
        <taxon>Actinomycetes</taxon>
        <taxon>Kitasatosporales</taxon>
        <taxon>Streptomycetaceae</taxon>
        <taxon>Streptomyces</taxon>
    </lineage>
</organism>
<dbReference type="KEGG" id="stcm:SCMC78_34080"/>
<dbReference type="EMBL" id="AP035884">
    <property type="protein sequence ID" value="BFP53601.1"/>
    <property type="molecule type" value="Genomic_DNA"/>
</dbReference>
<dbReference type="AlphaFoldDB" id="A0AB33KE91"/>
<gene>
    <name evidence="1" type="ORF">SCMC78_34080</name>
</gene>
<protein>
    <submittedName>
        <fullName evidence="1">Uncharacterized protein</fullName>
    </submittedName>
</protein>
<proteinExistence type="predicted"/>
<reference evidence="1" key="1">
    <citation type="submission" date="2024-07" db="EMBL/GenBank/DDBJ databases">
        <title>Complete genome sequences of cellulolytic bacteria, Kitasatospora sp. CMC57 and Streptomyces sp. CMC78, isolated from Japanese agricultural soil.</title>
        <authorList>
            <person name="Hashimoto T."/>
            <person name="Ito M."/>
            <person name="Iwamoto M."/>
            <person name="Fukahori D."/>
            <person name="Shoda T."/>
            <person name="Sakoda M."/>
            <person name="Morohoshi T."/>
            <person name="Mitsuboshi M."/>
            <person name="Nishizawa T."/>
        </authorList>
    </citation>
    <scope>NUCLEOTIDE SEQUENCE</scope>
    <source>
        <strain evidence="1">CMC78</strain>
    </source>
</reference>
<sequence>MTPRGRRLPAAGRNVKRTGEVITRQDLRDSGSAEAVRALSEPGFTCRTAGLPCPATPLGGLAGRAMIGAMNRKLTALGVTVVASVLPATVTATAAHADETHTDAHNGPQVALIATGQIDDPLEDVLEHVAVLGRTVVVDH</sequence>
<accession>A0AB33KE91</accession>
<evidence type="ECO:0000313" key="1">
    <source>
        <dbReference type="EMBL" id="BFP53601.1"/>
    </source>
</evidence>